<proteinExistence type="predicted"/>
<name>A0A8J4Q8D1_9ROSI</name>
<organism evidence="1 2">
    <name type="scientific">Castanea mollissima</name>
    <name type="common">Chinese chestnut</name>
    <dbReference type="NCBI Taxonomy" id="60419"/>
    <lineage>
        <taxon>Eukaryota</taxon>
        <taxon>Viridiplantae</taxon>
        <taxon>Streptophyta</taxon>
        <taxon>Embryophyta</taxon>
        <taxon>Tracheophyta</taxon>
        <taxon>Spermatophyta</taxon>
        <taxon>Magnoliopsida</taxon>
        <taxon>eudicotyledons</taxon>
        <taxon>Gunneridae</taxon>
        <taxon>Pentapetalae</taxon>
        <taxon>rosids</taxon>
        <taxon>fabids</taxon>
        <taxon>Fagales</taxon>
        <taxon>Fagaceae</taxon>
        <taxon>Castanea</taxon>
    </lineage>
</organism>
<dbReference type="AlphaFoldDB" id="A0A8J4Q8D1"/>
<dbReference type="EMBL" id="JRKL02013083">
    <property type="protein sequence ID" value="KAF3943134.1"/>
    <property type="molecule type" value="Genomic_DNA"/>
</dbReference>
<reference evidence="1" key="1">
    <citation type="submission" date="2020-03" db="EMBL/GenBank/DDBJ databases">
        <title>Castanea mollissima Vanexum genome sequencing.</title>
        <authorList>
            <person name="Staton M."/>
        </authorList>
    </citation>
    <scope>NUCLEOTIDE SEQUENCE</scope>
    <source>
        <tissue evidence="1">Leaf</tissue>
    </source>
</reference>
<gene>
    <name evidence="1" type="ORF">CMV_030276</name>
</gene>
<sequence>MNYSWLSFKCQCFKDFHEPDQTRYCSFLNQPKHNQCREVGTNGTSMEQDRIPMVSTTEGPHMCCWQAKTIPPSYTA</sequence>
<comment type="caution">
    <text evidence="1">The sequence shown here is derived from an EMBL/GenBank/DDBJ whole genome shotgun (WGS) entry which is preliminary data.</text>
</comment>
<keyword evidence="2" id="KW-1185">Reference proteome</keyword>
<protein>
    <submittedName>
        <fullName evidence="1">Uncharacterized protein</fullName>
    </submittedName>
</protein>
<accession>A0A8J4Q8D1</accession>
<evidence type="ECO:0000313" key="1">
    <source>
        <dbReference type="EMBL" id="KAF3943134.1"/>
    </source>
</evidence>
<evidence type="ECO:0000313" key="2">
    <source>
        <dbReference type="Proteomes" id="UP000737018"/>
    </source>
</evidence>
<dbReference type="Proteomes" id="UP000737018">
    <property type="component" value="Unassembled WGS sequence"/>
</dbReference>